<protein>
    <recommendedName>
        <fullName evidence="2">BRCT domain-containing protein</fullName>
    </recommendedName>
</protein>
<dbReference type="InterPro" id="IPR059215">
    <property type="entry name" value="BRCT2_TopBP1-like"/>
</dbReference>
<dbReference type="GO" id="GO:0033314">
    <property type="term" value="P:mitotic DNA replication checkpoint signaling"/>
    <property type="evidence" value="ECO:0007669"/>
    <property type="project" value="TreeGrafter"/>
</dbReference>
<gene>
    <name evidence="3" type="ORF">GpartN1_g5822.t1</name>
</gene>
<dbReference type="Proteomes" id="UP001061958">
    <property type="component" value="Unassembled WGS sequence"/>
</dbReference>
<dbReference type="PANTHER" id="PTHR13561">
    <property type="entry name" value="DNA REPLICATION REGULATOR DPB11-RELATED"/>
    <property type="match status" value="1"/>
</dbReference>
<dbReference type="PROSITE" id="PS50172">
    <property type="entry name" value="BRCT"/>
    <property type="match status" value="4"/>
</dbReference>
<keyword evidence="4" id="KW-1185">Reference proteome</keyword>
<feature type="domain" description="BRCT" evidence="2">
    <location>
        <begin position="5"/>
        <end position="77"/>
    </location>
</feature>
<dbReference type="EMBL" id="BQMJ01000050">
    <property type="protein sequence ID" value="GJQ14031.1"/>
    <property type="molecule type" value="Genomic_DNA"/>
</dbReference>
<dbReference type="CDD" id="cd00027">
    <property type="entry name" value="BRCT"/>
    <property type="match status" value="1"/>
</dbReference>
<keyword evidence="1" id="KW-0677">Repeat</keyword>
<accession>A0A9C7Q0K8</accession>
<dbReference type="InterPro" id="IPR036420">
    <property type="entry name" value="BRCT_dom_sf"/>
</dbReference>
<dbReference type="SUPFAM" id="SSF52113">
    <property type="entry name" value="BRCT domain"/>
    <property type="match status" value="4"/>
</dbReference>
<dbReference type="SMART" id="SM00292">
    <property type="entry name" value="BRCT"/>
    <property type="match status" value="4"/>
</dbReference>
<dbReference type="AlphaFoldDB" id="A0A9C7Q0K8"/>
<dbReference type="Pfam" id="PF12738">
    <property type="entry name" value="PTCB-BRCT"/>
    <property type="match status" value="3"/>
</dbReference>
<dbReference type="CDD" id="cd17731">
    <property type="entry name" value="BRCT_TopBP1_rpt2_like"/>
    <property type="match status" value="2"/>
</dbReference>
<feature type="domain" description="BRCT" evidence="2">
    <location>
        <begin position="91"/>
        <end position="179"/>
    </location>
</feature>
<evidence type="ECO:0000256" key="1">
    <source>
        <dbReference type="ARBA" id="ARBA00022737"/>
    </source>
</evidence>
<name>A0A9C7Q0K8_9RHOD</name>
<dbReference type="PANTHER" id="PTHR13561:SF20">
    <property type="entry name" value="DNA TOPOISOMERASE 2-BINDING PROTEIN 1"/>
    <property type="match status" value="1"/>
</dbReference>
<dbReference type="GO" id="GO:0007095">
    <property type="term" value="P:mitotic G2 DNA damage checkpoint signaling"/>
    <property type="evidence" value="ECO:0007669"/>
    <property type="project" value="TreeGrafter"/>
</dbReference>
<organism evidence="3 4">
    <name type="scientific">Galdieria partita</name>
    <dbReference type="NCBI Taxonomy" id="83374"/>
    <lineage>
        <taxon>Eukaryota</taxon>
        <taxon>Rhodophyta</taxon>
        <taxon>Bangiophyceae</taxon>
        <taxon>Galdieriales</taxon>
        <taxon>Galdieriaceae</taxon>
        <taxon>Galdieria</taxon>
    </lineage>
</organism>
<dbReference type="OrthoDB" id="2143040at2759"/>
<feature type="domain" description="BRCT" evidence="2">
    <location>
        <begin position="483"/>
        <end position="553"/>
    </location>
</feature>
<comment type="caution">
    <text evidence="3">The sequence shown here is derived from an EMBL/GenBank/DDBJ whole genome shotgun (WGS) entry which is preliminary data.</text>
</comment>
<proteinExistence type="predicted"/>
<dbReference type="Gene3D" id="3.40.50.10190">
    <property type="entry name" value="BRCT domain"/>
    <property type="match status" value="5"/>
</dbReference>
<evidence type="ECO:0000259" key="2">
    <source>
        <dbReference type="PROSITE" id="PS50172"/>
    </source>
</evidence>
<feature type="domain" description="BRCT" evidence="2">
    <location>
        <begin position="247"/>
        <end position="317"/>
    </location>
</feature>
<dbReference type="InterPro" id="IPR001357">
    <property type="entry name" value="BRCT_dom"/>
</dbReference>
<dbReference type="GO" id="GO:0006270">
    <property type="term" value="P:DNA replication initiation"/>
    <property type="evidence" value="ECO:0007669"/>
    <property type="project" value="TreeGrafter"/>
</dbReference>
<evidence type="ECO:0000313" key="3">
    <source>
        <dbReference type="EMBL" id="GJQ14031.1"/>
    </source>
</evidence>
<reference evidence="3" key="2">
    <citation type="submission" date="2022-01" db="EMBL/GenBank/DDBJ databases">
        <authorList>
            <person name="Hirooka S."/>
            <person name="Miyagishima S.Y."/>
        </authorList>
    </citation>
    <scope>NUCLEOTIDE SEQUENCE</scope>
    <source>
        <strain evidence="3">NBRC 102759</strain>
    </source>
</reference>
<evidence type="ECO:0000313" key="4">
    <source>
        <dbReference type="Proteomes" id="UP001061958"/>
    </source>
</evidence>
<reference evidence="3" key="1">
    <citation type="journal article" date="2022" name="Proc. Natl. Acad. Sci. U.S.A.">
        <title>Life cycle and functional genomics of the unicellular red alga Galdieria for elucidating algal and plant evolution and industrial use.</title>
        <authorList>
            <person name="Hirooka S."/>
            <person name="Itabashi T."/>
            <person name="Ichinose T.M."/>
            <person name="Onuma R."/>
            <person name="Fujiwara T."/>
            <person name="Yamashita S."/>
            <person name="Jong L.W."/>
            <person name="Tomita R."/>
            <person name="Iwane A.H."/>
            <person name="Miyagishima S.Y."/>
        </authorList>
    </citation>
    <scope>NUCLEOTIDE SEQUENCE</scope>
    <source>
        <strain evidence="3">NBRC 102759</strain>
    </source>
</reference>
<sequence length="662" mass="75619">MNGNKRDRILQNWKLCSSGVPAEQVERLKTIACSLGATWVEFDSSVSLLLCTKVGSKKTRAAQQLDIPLVHPDWLLSFDELEKPLEVLSDFRLKPLQGIFISVTGLSLETRRKVEQVCIALGAAYSGDLSKTCTHLIGVEPKGMKYEFALKCKMHIVTIEWLWSCQKYEKLVDENQYKLTTPTVNNAVSALESTVNAPQNKRPRQTSAKEEEESSPFLCATTSLILLSCRIYLFCCTEEEFKSGSHLLHMTGATRSTRLFSPLTHIVFGSDRHVSDLYRYRELIISHFHSHVRFVTFEWLRSCVKNSQLLNDGPFRVSLDDLYPMETFSYHGDGSLLPEESSKASLANSNKTKTVQQQQLSSCTFRGLRFRFHSSMLSIEGLEQELANEIQLAQGVLVQDNGVPTHLIVCHGAMDTFPDKICIITSYWIKACLRFRRLLSPNSSVLFRPLQWRLPLETMIPCKITLSGFHNNLEEDCTKIDYNREYIKEIIHLVGATYLERLSRRHTTHLIVELANSEKYQMALKWGIPVVQLEWLFACFQSGTRVPVDRYRFTEKTVIPISLENMDVQNKALSEDMNADSSSSMNDSLVHTKCRESQVLGEKVLNKYHNESQKAIHMNQNEWMSRKRPWSDEDKWDATEGLSQVVVFEDKDCLPYVGKGKS</sequence>